<keyword evidence="3" id="KW-0964">Secreted</keyword>
<evidence type="ECO:0008006" key="8">
    <source>
        <dbReference type="Google" id="ProtNLM"/>
    </source>
</evidence>
<comment type="subcellular location">
    <subcellularLocation>
        <location evidence="1">Secreted</location>
    </subcellularLocation>
</comment>
<dbReference type="PANTHER" id="PTHR21700:SF30">
    <property type="entry name" value="TRANSTHYRETIN-LIKE FAMILY PROTEIN"/>
    <property type="match status" value="1"/>
</dbReference>
<comment type="similarity">
    <text evidence="2">Belongs to the nematode transthyretin-like family.</text>
</comment>
<dbReference type="PANTHER" id="PTHR21700">
    <property type="entry name" value="TRANSTHYRETIN-LIKE FAMILY PROTEIN-RELATED"/>
    <property type="match status" value="1"/>
</dbReference>
<evidence type="ECO:0000256" key="4">
    <source>
        <dbReference type="ARBA" id="ARBA00022729"/>
    </source>
</evidence>
<dbReference type="EMBL" id="CM016762">
    <property type="protein sequence ID" value="TMS39639.1"/>
    <property type="molecule type" value="Genomic_DNA"/>
</dbReference>
<keyword evidence="4 5" id="KW-0732">Signal</keyword>
<dbReference type="InterPro" id="IPR038479">
    <property type="entry name" value="Transthyretin-like_sf"/>
</dbReference>
<feature type="signal peptide" evidence="5">
    <location>
        <begin position="1"/>
        <end position="19"/>
    </location>
</feature>
<organism evidence="6 7">
    <name type="scientific">Steinernema carpocapsae</name>
    <name type="common">Entomopathogenic nematode</name>
    <dbReference type="NCBI Taxonomy" id="34508"/>
    <lineage>
        <taxon>Eukaryota</taxon>
        <taxon>Metazoa</taxon>
        <taxon>Ecdysozoa</taxon>
        <taxon>Nematoda</taxon>
        <taxon>Chromadorea</taxon>
        <taxon>Rhabditida</taxon>
        <taxon>Tylenchina</taxon>
        <taxon>Panagrolaimomorpha</taxon>
        <taxon>Strongyloidoidea</taxon>
        <taxon>Steinernematidae</taxon>
        <taxon>Steinernema</taxon>
    </lineage>
</organism>
<dbReference type="InterPro" id="IPR001534">
    <property type="entry name" value="Transthyretin-like"/>
</dbReference>
<sequence length="123" mass="14261">MKPLVVFLLFGFFAIPALASLQTLWEYDAYDPDDRLGETFANSNGIFEIKGEENEFFSITPYLRITHNCGAHQDEHIHCYKIATIWLTPEQFEGTVYDMKDIDLANAENNSQQKCKKWSNLYN</sequence>
<dbReference type="Gene3D" id="2.60.40.3330">
    <property type="match status" value="1"/>
</dbReference>
<gene>
    <name evidence="6" type="ORF">L596_006131</name>
</gene>
<feature type="chain" id="PRO_5020717065" description="Transthyretin/hydroxyisourate hydrolase domain-containing protein" evidence="5">
    <location>
        <begin position="20"/>
        <end position="123"/>
    </location>
</feature>
<evidence type="ECO:0000256" key="2">
    <source>
        <dbReference type="ARBA" id="ARBA00010112"/>
    </source>
</evidence>
<dbReference type="AlphaFoldDB" id="A0A4U8V2Q8"/>
<evidence type="ECO:0000313" key="6">
    <source>
        <dbReference type="EMBL" id="TMS39639.1"/>
    </source>
</evidence>
<proteinExistence type="inferred from homology"/>
<evidence type="ECO:0000313" key="7">
    <source>
        <dbReference type="Proteomes" id="UP000298663"/>
    </source>
</evidence>
<evidence type="ECO:0000256" key="1">
    <source>
        <dbReference type="ARBA" id="ARBA00004613"/>
    </source>
</evidence>
<dbReference type="Pfam" id="PF01060">
    <property type="entry name" value="TTR-52"/>
    <property type="match status" value="1"/>
</dbReference>
<name>A0A4U8V2Q8_STECR</name>
<evidence type="ECO:0000256" key="3">
    <source>
        <dbReference type="ARBA" id="ARBA00022525"/>
    </source>
</evidence>
<accession>A0A4U8V2Q8</accession>
<reference evidence="6 7" key="2">
    <citation type="journal article" date="2019" name="G3 (Bethesda)">
        <title>Hybrid Assembly of the Genome of the Entomopathogenic Nematode Steinernema carpocapsae Identifies the X-Chromosome.</title>
        <authorList>
            <person name="Serra L."/>
            <person name="Macchietto M."/>
            <person name="Macias-Munoz A."/>
            <person name="McGill C.J."/>
            <person name="Rodriguez I.M."/>
            <person name="Rodriguez B."/>
            <person name="Murad R."/>
            <person name="Mortazavi A."/>
        </authorList>
    </citation>
    <scope>NUCLEOTIDE SEQUENCE [LARGE SCALE GENOMIC DNA]</scope>
    <source>
        <strain evidence="6 7">ALL</strain>
    </source>
</reference>
<keyword evidence="7" id="KW-1185">Reference proteome</keyword>
<reference evidence="6 7" key="1">
    <citation type="journal article" date="2015" name="Genome Biol.">
        <title>Comparative genomics of Steinernema reveals deeply conserved gene regulatory networks.</title>
        <authorList>
            <person name="Dillman A.R."/>
            <person name="Macchietto M."/>
            <person name="Porter C.F."/>
            <person name="Rogers A."/>
            <person name="Williams B."/>
            <person name="Antoshechkin I."/>
            <person name="Lee M.M."/>
            <person name="Goodwin Z."/>
            <person name="Lu X."/>
            <person name="Lewis E.E."/>
            <person name="Goodrich-Blair H."/>
            <person name="Stock S.P."/>
            <person name="Adams B.J."/>
            <person name="Sternberg P.W."/>
            <person name="Mortazavi A."/>
        </authorList>
    </citation>
    <scope>NUCLEOTIDE SEQUENCE [LARGE SCALE GENOMIC DNA]</scope>
    <source>
        <strain evidence="6 7">ALL</strain>
    </source>
</reference>
<protein>
    <recommendedName>
        <fullName evidence="8">Transthyretin/hydroxyisourate hydrolase domain-containing protein</fullName>
    </recommendedName>
</protein>
<dbReference type="OrthoDB" id="5826894at2759"/>
<dbReference type="Proteomes" id="UP000298663">
    <property type="component" value="Chromosome X"/>
</dbReference>
<dbReference type="GO" id="GO:0005576">
    <property type="term" value="C:extracellular region"/>
    <property type="evidence" value="ECO:0007669"/>
    <property type="project" value="UniProtKB-SubCell"/>
</dbReference>
<dbReference type="GO" id="GO:0009986">
    <property type="term" value="C:cell surface"/>
    <property type="evidence" value="ECO:0007669"/>
    <property type="project" value="InterPro"/>
</dbReference>
<evidence type="ECO:0000256" key="5">
    <source>
        <dbReference type="SAM" id="SignalP"/>
    </source>
</evidence>